<gene>
    <name evidence="1" type="ORF">H9705_00040</name>
</gene>
<sequence>MIILGENTDKNMVDYTYIEILVEDKSGSVLIEHIMEKYASDNRKIGYKINSFKGIGKIPGKLKSASQIKTHRLLTDLPLYLRGMDSYLKNMYGKKAIFVVLDSDDEDCGELKQNLINMYQSLKLTVPVFFCIAIE</sequence>
<dbReference type="AlphaFoldDB" id="A0A9D2N9W6"/>
<dbReference type="EMBL" id="DWWU01000001">
    <property type="protein sequence ID" value="HJC14206.1"/>
    <property type="molecule type" value="Genomic_DNA"/>
</dbReference>
<organism evidence="1 2">
    <name type="scientific">Candidatus Fusicatenibacter intestinigallinarum</name>
    <dbReference type="NCBI Taxonomy" id="2838598"/>
    <lineage>
        <taxon>Bacteria</taxon>
        <taxon>Bacillati</taxon>
        <taxon>Bacillota</taxon>
        <taxon>Clostridia</taxon>
        <taxon>Lachnospirales</taxon>
        <taxon>Lachnospiraceae</taxon>
        <taxon>Fusicatenibacter</taxon>
    </lineage>
</organism>
<protein>
    <submittedName>
        <fullName evidence="1">Uncharacterized protein</fullName>
    </submittedName>
</protein>
<evidence type="ECO:0000313" key="1">
    <source>
        <dbReference type="EMBL" id="HJC14206.1"/>
    </source>
</evidence>
<dbReference type="Proteomes" id="UP000823849">
    <property type="component" value="Unassembled WGS sequence"/>
</dbReference>
<comment type="caution">
    <text evidence="1">The sequence shown here is derived from an EMBL/GenBank/DDBJ whole genome shotgun (WGS) entry which is preliminary data.</text>
</comment>
<reference evidence="1" key="1">
    <citation type="journal article" date="2021" name="PeerJ">
        <title>Extensive microbial diversity within the chicken gut microbiome revealed by metagenomics and culture.</title>
        <authorList>
            <person name="Gilroy R."/>
            <person name="Ravi A."/>
            <person name="Getino M."/>
            <person name="Pursley I."/>
            <person name="Horton D.L."/>
            <person name="Alikhan N.F."/>
            <person name="Baker D."/>
            <person name="Gharbi K."/>
            <person name="Hall N."/>
            <person name="Watson M."/>
            <person name="Adriaenssens E.M."/>
            <person name="Foster-Nyarko E."/>
            <person name="Jarju S."/>
            <person name="Secka A."/>
            <person name="Antonio M."/>
            <person name="Oren A."/>
            <person name="Chaudhuri R.R."/>
            <person name="La Ragione R."/>
            <person name="Hildebrand F."/>
            <person name="Pallen M.J."/>
        </authorList>
    </citation>
    <scope>NUCLEOTIDE SEQUENCE</scope>
    <source>
        <strain evidence="1">CHK185-5351</strain>
    </source>
</reference>
<evidence type="ECO:0000313" key="2">
    <source>
        <dbReference type="Proteomes" id="UP000823849"/>
    </source>
</evidence>
<reference evidence="1" key="2">
    <citation type="submission" date="2021-04" db="EMBL/GenBank/DDBJ databases">
        <authorList>
            <person name="Gilroy R."/>
        </authorList>
    </citation>
    <scope>NUCLEOTIDE SEQUENCE</scope>
    <source>
        <strain evidence="1">CHK185-5351</strain>
    </source>
</reference>
<proteinExistence type="predicted"/>
<accession>A0A9D2N9W6</accession>
<name>A0A9D2N9W6_9FIRM</name>